<evidence type="ECO:0000256" key="1">
    <source>
        <dbReference type="SAM" id="Phobius"/>
    </source>
</evidence>
<name>A0A7J0E0N6_9ERIC</name>
<reference evidence="3" key="1">
    <citation type="submission" date="2019-07" db="EMBL/GenBank/DDBJ databases">
        <title>De Novo Assembly of kiwifruit Actinidia rufa.</title>
        <authorList>
            <person name="Sugita-Konishi S."/>
            <person name="Sato K."/>
            <person name="Mori E."/>
            <person name="Abe Y."/>
            <person name="Kisaki G."/>
            <person name="Hamano K."/>
            <person name="Suezawa K."/>
            <person name="Otani M."/>
            <person name="Fukuda T."/>
            <person name="Manabe T."/>
            <person name="Gomi K."/>
            <person name="Tabuchi M."/>
            <person name="Akimitsu K."/>
            <person name="Kataoka I."/>
        </authorList>
    </citation>
    <scope>NUCLEOTIDE SEQUENCE [LARGE SCALE GENOMIC DNA]</scope>
    <source>
        <strain evidence="3">cv. Fuchu</strain>
    </source>
</reference>
<dbReference type="Proteomes" id="UP000585474">
    <property type="component" value="Unassembled WGS sequence"/>
</dbReference>
<keyword evidence="1" id="KW-0812">Transmembrane</keyword>
<feature type="transmembrane region" description="Helical" evidence="1">
    <location>
        <begin position="82"/>
        <end position="109"/>
    </location>
</feature>
<dbReference type="EMBL" id="BJWL01000453">
    <property type="protein sequence ID" value="GFS45642.1"/>
    <property type="molecule type" value="Genomic_DNA"/>
</dbReference>
<keyword evidence="3" id="KW-1185">Reference proteome</keyword>
<evidence type="ECO:0000313" key="3">
    <source>
        <dbReference type="Proteomes" id="UP000585474"/>
    </source>
</evidence>
<evidence type="ECO:0000313" key="2">
    <source>
        <dbReference type="EMBL" id="GFS45642.1"/>
    </source>
</evidence>
<evidence type="ECO:0008006" key="4">
    <source>
        <dbReference type="Google" id="ProtNLM"/>
    </source>
</evidence>
<proteinExistence type="predicted"/>
<dbReference type="AlphaFoldDB" id="A0A7J0E0N6"/>
<protein>
    <recommendedName>
        <fullName evidence="4">Transmembrane protein</fullName>
    </recommendedName>
</protein>
<gene>
    <name evidence="2" type="ORF">Acr_00g0097240</name>
</gene>
<sequence length="140" mass="13662">MRPKWGNLAAVVLMGSLLFEDIAVVAHGVGVGVGVGIGVSVGVDGGLYLGQVSAAVARGDADVADASVPPCAIPVDRVLQTLVVAITAVLSVAAAAVLILLLGLCCCVAGVVPDRLLVAEIGSGSVLKIGAASSLALLLL</sequence>
<keyword evidence="1" id="KW-0472">Membrane</keyword>
<organism evidence="2 3">
    <name type="scientific">Actinidia rufa</name>
    <dbReference type="NCBI Taxonomy" id="165716"/>
    <lineage>
        <taxon>Eukaryota</taxon>
        <taxon>Viridiplantae</taxon>
        <taxon>Streptophyta</taxon>
        <taxon>Embryophyta</taxon>
        <taxon>Tracheophyta</taxon>
        <taxon>Spermatophyta</taxon>
        <taxon>Magnoliopsida</taxon>
        <taxon>eudicotyledons</taxon>
        <taxon>Gunneridae</taxon>
        <taxon>Pentapetalae</taxon>
        <taxon>asterids</taxon>
        <taxon>Ericales</taxon>
        <taxon>Actinidiaceae</taxon>
        <taxon>Actinidia</taxon>
    </lineage>
</organism>
<comment type="caution">
    <text evidence="2">The sequence shown here is derived from an EMBL/GenBank/DDBJ whole genome shotgun (WGS) entry which is preliminary data.</text>
</comment>
<accession>A0A7J0E0N6</accession>
<keyword evidence="1" id="KW-1133">Transmembrane helix</keyword>
<feature type="transmembrane region" description="Helical" evidence="1">
    <location>
        <begin position="116"/>
        <end position="139"/>
    </location>
</feature>